<evidence type="ECO:0000256" key="3">
    <source>
        <dbReference type="ARBA" id="ARBA00038374"/>
    </source>
</evidence>
<comment type="caution">
    <text evidence="5">The sequence shown here is derived from an EMBL/GenBank/DDBJ whole genome shotgun (WGS) entry which is preliminary data.</text>
</comment>
<evidence type="ECO:0000259" key="4">
    <source>
        <dbReference type="Pfam" id="PF16325"/>
    </source>
</evidence>
<proteinExistence type="inferred from homology"/>
<dbReference type="Gene3D" id="2.40.30.10">
    <property type="entry name" value="Translation factors"/>
    <property type="match status" value="1"/>
</dbReference>
<dbReference type="PANTHER" id="PTHR30217:SF6">
    <property type="entry name" value="TRNA HYDROXYLATION PROTEIN P"/>
    <property type="match status" value="1"/>
</dbReference>
<dbReference type="PANTHER" id="PTHR30217">
    <property type="entry name" value="PEPTIDASE U32 FAMILY"/>
    <property type="match status" value="1"/>
</dbReference>
<dbReference type="AlphaFoldDB" id="A0A8G2HTL0"/>
<accession>A0A8G2HTL0</accession>
<evidence type="ECO:0000256" key="1">
    <source>
        <dbReference type="ARBA" id="ARBA00022670"/>
    </source>
</evidence>
<dbReference type="EC" id="3.4.-.-" evidence="5"/>
<comment type="similarity">
    <text evidence="3">Belongs to the peptidase U32 family.</text>
</comment>
<feature type="domain" description="Peptidase family U32 C-terminal" evidence="4">
    <location>
        <begin position="430"/>
        <end position="501"/>
    </location>
</feature>
<dbReference type="GeneID" id="61168284"/>
<dbReference type="SUPFAM" id="SSF51366">
    <property type="entry name" value="Ribulose-phoshate binding barrel"/>
    <property type="match status" value="1"/>
</dbReference>
<dbReference type="RefSeq" id="WP_103759152.1">
    <property type="nucleotide sequence ID" value="NZ_JACHMA010000001.1"/>
</dbReference>
<dbReference type="EMBL" id="UGGQ01000006">
    <property type="protein sequence ID" value="STO17080.1"/>
    <property type="molecule type" value="Genomic_DNA"/>
</dbReference>
<dbReference type="PROSITE" id="PS01276">
    <property type="entry name" value="PEPTIDASE_U32"/>
    <property type="match status" value="1"/>
</dbReference>
<evidence type="ECO:0000256" key="2">
    <source>
        <dbReference type="ARBA" id="ARBA00022801"/>
    </source>
</evidence>
<dbReference type="GO" id="GO:0006508">
    <property type="term" value="P:proteolysis"/>
    <property type="evidence" value="ECO:0007669"/>
    <property type="project" value="UniProtKB-KW"/>
</dbReference>
<name>A0A8G2HTL0_9ACTO</name>
<keyword evidence="1 5" id="KW-0645">Protease</keyword>
<organism evidence="5 6">
    <name type="scientific">Mobiluncus mulieris</name>
    <dbReference type="NCBI Taxonomy" id="2052"/>
    <lineage>
        <taxon>Bacteria</taxon>
        <taxon>Bacillati</taxon>
        <taxon>Actinomycetota</taxon>
        <taxon>Actinomycetes</taxon>
        <taxon>Actinomycetales</taxon>
        <taxon>Actinomycetaceae</taxon>
        <taxon>Mobiluncus</taxon>
    </lineage>
</organism>
<dbReference type="Pfam" id="PF01136">
    <property type="entry name" value="Peptidase_U32"/>
    <property type="match status" value="1"/>
</dbReference>
<sequence>MSIPEVLAPAGNLAVLKAAVDFGADAVYCGGKAFGMRSGPKNFTLDDFATALDYAHARGARVYATVNIVPNNEEIEAMNRYMGELAEVGIDALIISDIGVMLAARRIAPRTELHVSTQAGVMNYQTANALYDLGASRVVLAREMTLAQIHELRAKTPADLQIEAFVHGSMCMAFSGRCMISKYLTGRDPNHGDCAQSCRWKYHVVEEKRPGELFGLEEDSRGTYLFNSQDMNLLEHVDQILDAGVTSLKIEGRAKGAYYAAAMSNAYQYALQAWKRQRTAEASGAAAGLSAGVASGLSAGALAGAAEPAWSAAWSAEASGAVGNTAATRSVAGETVFLADDTLGEPVPPRVELPEWVRAEPFKVTHREYSTGFYFPDAPVTESTQRGSYISEWLWLGTVTGWEAGGESGGEFVRDGGKTSTEEPPECADKGAGRVTLISRNKILPGDVVEVLAPHEPPFELEIPATGIRNEAGEPVTEINHPAHAFSLPSNRPIPVGAMLRRRA</sequence>
<evidence type="ECO:0000313" key="6">
    <source>
        <dbReference type="Proteomes" id="UP000255284"/>
    </source>
</evidence>
<protein>
    <submittedName>
        <fullName evidence="5">Uncharacterized protease yhbU</fullName>
        <ecNumber evidence="5">3.4.-.-</ecNumber>
    </submittedName>
</protein>
<dbReference type="Pfam" id="PF16325">
    <property type="entry name" value="Peptidase_U32_C"/>
    <property type="match status" value="1"/>
</dbReference>
<reference evidence="5 6" key="1">
    <citation type="submission" date="2018-06" db="EMBL/GenBank/DDBJ databases">
        <authorList>
            <consortium name="Pathogen Informatics"/>
            <person name="Doyle S."/>
        </authorList>
    </citation>
    <scope>NUCLEOTIDE SEQUENCE [LARGE SCALE GENOMIC DNA]</scope>
    <source>
        <strain evidence="5 6">NCTC11819</strain>
    </source>
</reference>
<evidence type="ECO:0000313" key="5">
    <source>
        <dbReference type="EMBL" id="STO17080.1"/>
    </source>
</evidence>
<keyword evidence="2 5" id="KW-0378">Hydrolase</keyword>
<dbReference type="InterPro" id="IPR051454">
    <property type="entry name" value="RNA/ubiquinone_mod_enzymes"/>
</dbReference>
<dbReference type="InterPro" id="IPR011060">
    <property type="entry name" value="RibuloseP-bd_barrel"/>
</dbReference>
<gene>
    <name evidence="5" type="primary">yhbU</name>
    <name evidence="5" type="ORF">NCTC11819_01663</name>
</gene>
<dbReference type="InterPro" id="IPR001539">
    <property type="entry name" value="Peptidase_U32"/>
</dbReference>
<dbReference type="InterPro" id="IPR032525">
    <property type="entry name" value="Peptidase_U32_C"/>
</dbReference>
<dbReference type="GO" id="GO:0008233">
    <property type="term" value="F:peptidase activity"/>
    <property type="evidence" value="ECO:0007669"/>
    <property type="project" value="UniProtKB-KW"/>
</dbReference>
<dbReference type="Proteomes" id="UP000255284">
    <property type="component" value="Unassembled WGS sequence"/>
</dbReference>